<evidence type="ECO:0000259" key="4">
    <source>
        <dbReference type="PROSITE" id="PS51072"/>
    </source>
</evidence>
<dbReference type="GO" id="GO:0030139">
    <property type="term" value="C:endocytic vesicle"/>
    <property type="evidence" value="ECO:0007669"/>
    <property type="project" value="TreeGrafter"/>
</dbReference>
<feature type="compositionally biased region" description="Basic residues" evidence="3">
    <location>
        <begin position="268"/>
        <end position="279"/>
    </location>
</feature>
<feature type="region of interest" description="Disordered" evidence="3">
    <location>
        <begin position="255"/>
        <end position="302"/>
    </location>
</feature>
<dbReference type="Pfam" id="PF00611">
    <property type="entry name" value="FCH"/>
    <property type="match status" value="1"/>
</dbReference>
<feature type="domain" description="MHD" evidence="4">
    <location>
        <begin position="476"/>
        <end position="701"/>
    </location>
</feature>
<name>A0A9P7BY24_RHIOR</name>
<dbReference type="PROSITE" id="PS51072">
    <property type="entry name" value="MHD"/>
    <property type="match status" value="1"/>
</dbReference>
<accession>A0A9P7BY24</accession>
<dbReference type="InterPro" id="IPR001060">
    <property type="entry name" value="FCH_dom"/>
</dbReference>
<dbReference type="SUPFAM" id="SSF49447">
    <property type="entry name" value="Second domain of Mu2 adaptin subunit (ap50) of ap2 adaptor"/>
    <property type="match status" value="1"/>
</dbReference>
<dbReference type="InterPro" id="IPR036168">
    <property type="entry name" value="AP2_Mu_C_sf"/>
</dbReference>
<keyword evidence="6" id="KW-1185">Reference proteome</keyword>
<keyword evidence="2" id="KW-0175">Coiled coil</keyword>
<evidence type="ECO:0000313" key="5">
    <source>
        <dbReference type="EMBL" id="KAG1315752.1"/>
    </source>
</evidence>
<dbReference type="Proteomes" id="UP000716291">
    <property type="component" value="Unassembled WGS sequence"/>
</dbReference>
<dbReference type="AlphaFoldDB" id="A0A9P7BY24"/>
<dbReference type="PANTHER" id="PTHR23065:SF54">
    <property type="entry name" value="SUPPRESSOR OF YEAST PROFILIN DELETION"/>
    <property type="match status" value="1"/>
</dbReference>
<dbReference type="GO" id="GO:0032185">
    <property type="term" value="P:septin cytoskeleton organization"/>
    <property type="evidence" value="ECO:0007669"/>
    <property type="project" value="TreeGrafter"/>
</dbReference>
<dbReference type="InterPro" id="IPR018808">
    <property type="entry name" value="Muniscin_C"/>
</dbReference>
<evidence type="ECO:0000256" key="3">
    <source>
        <dbReference type="SAM" id="MobiDB-lite"/>
    </source>
</evidence>
<dbReference type="OrthoDB" id="27823at2759"/>
<evidence type="ECO:0000313" key="6">
    <source>
        <dbReference type="Proteomes" id="UP000716291"/>
    </source>
</evidence>
<protein>
    <recommendedName>
        <fullName evidence="4">MHD domain-containing protein</fullName>
    </recommendedName>
</protein>
<dbReference type="EMBL" id="JAANQT010000025">
    <property type="protein sequence ID" value="KAG1315752.1"/>
    <property type="molecule type" value="Genomic_DNA"/>
</dbReference>
<dbReference type="GO" id="GO:0006897">
    <property type="term" value="P:endocytosis"/>
    <property type="evidence" value="ECO:0007669"/>
    <property type="project" value="UniProtKB-KW"/>
</dbReference>
<dbReference type="Pfam" id="PF10291">
    <property type="entry name" value="muHD"/>
    <property type="match status" value="1"/>
</dbReference>
<gene>
    <name evidence="5" type="ORF">G6F64_000423</name>
</gene>
<keyword evidence="1" id="KW-0254">Endocytosis</keyword>
<dbReference type="GO" id="GO:0005886">
    <property type="term" value="C:plasma membrane"/>
    <property type="evidence" value="ECO:0007669"/>
    <property type="project" value="TreeGrafter"/>
</dbReference>
<comment type="caution">
    <text evidence="5">The sequence shown here is derived from an EMBL/GenBank/DDBJ whole genome shotgun (WGS) entry which is preliminary data.</text>
</comment>
<reference evidence="5" key="1">
    <citation type="journal article" date="2020" name="Microb. Genom.">
        <title>Genetic diversity of clinical and environmental Mucorales isolates obtained from an investigation of mucormycosis cases among solid organ transplant recipients.</title>
        <authorList>
            <person name="Nguyen M.H."/>
            <person name="Kaul D."/>
            <person name="Muto C."/>
            <person name="Cheng S.J."/>
            <person name="Richter R.A."/>
            <person name="Bruno V.M."/>
            <person name="Liu G."/>
            <person name="Beyhan S."/>
            <person name="Sundermann A.J."/>
            <person name="Mounaud S."/>
            <person name="Pasculle A.W."/>
            <person name="Nierman W.C."/>
            <person name="Driscoll E."/>
            <person name="Cumbie R."/>
            <person name="Clancy C.J."/>
            <person name="Dupont C.L."/>
        </authorList>
    </citation>
    <scope>NUCLEOTIDE SEQUENCE</scope>
    <source>
        <strain evidence="5">GL11</strain>
    </source>
</reference>
<dbReference type="PANTHER" id="PTHR23065">
    <property type="entry name" value="PROLINE-SERINE-THREONINE PHOSPHATASE INTERACTING PROTEIN 1"/>
    <property type="match status" value="1"/>
</dbReference>
<dbReference type="GO" id="GO:0032153">
    <property type="term" value="C:cell division site"/>
    <property type="evidence" value="ECO:0007669"/>
    <property type="project" value="TreeGrafter"/>
</dbReference>
<dbReference type="SUPFAM" id="SSF103657">
    <property type="entry name" value="BAR/IMD domain-like"/>
    <property type="match status" value="1"/>
</dbReference>
<organism evidence="5 6">
    <name type="scientific">Rhizopus oryzae</name>
    <name type="common">Mucormycosis agent</name>
    <name type="synonym">Rhizopus arrhizus var. delemar</name>
    <dbReference type="NCBI Taxonomy" id="64495"/>
    <lineage>
        <taxon>Eukaryota</taxon>
        <taxon>Fungi</taxon>
        <taxon>Fungi incertae sedis</taxon>
        <taxon>Mucoromycota</taxon>
        <taxon>Mucoromycotina</taxon>
        <taxon>Mucoromycetes</taxon>
        <taxon>Mucorales</taxon>
        <taxon>Mucorineae</taxon>
        <taxon>Rhizopodaceae</taxon>
        <taxon>Rhizopus</taxon>
    </lineage>
</organism>
<feature type="compositionally biased region" description="Polar residues" evidence="3">
    <location>
        <begin position="255"/>
        <end position="266"/>
    </location>
</feature>
<dbReference type="InterPro" id="IPR028565">
    <property type="entry name" value="MHD"/>
</dbReference>
<feature type="compositionally biased region" description="Basic and acidic residues" evidence="3">
    <location>
        <begin position="280"/>
        <end position="291"/>
    </location>
</feature>
<dbReference type="InterPro" id="IPR027267">
    <property type="entry name" value="AH/BAR_dom_sf"/>
</dbReference>
<evidence type="ECO:0000256" key="2">
    <source>
        <dbReference type="SAM" id="Coils"/>
    </source>
</evidence>
<proteinExistence type="predicted"/>
<sequence length="701" mass="79272">MTLEEMYLNTFINERPRHTLDSTHIRLTSALKLNDELADYFRDRAQVEDLYVKNLLKLSKKHYLTNKAAMGTFLPLWETLHEELTALSNIHANYSKKILEDIEQPFRQHIVSNSDFDEIQSMEESISKISREYDELDSKTQKHKKAGGKGESKATEFMKQQEKKMQEWQSEAPAYLKKHQALDEYRWTVMKSLVHNFESLQQSVLEKSLELTRTALAVTESLSVENEIANFCSVVQHEPRQDLLSSHDAVVPETSLSESSLKQAASPSKKKRCNIRRKPKNDQHHNIESNRQRSFSHSGSLAEVNSIHSIQSHDNGYSNQGIEVATPHLRKAASFTTATVSQQQQQDTPLIVVDSEGYSIPPPDRNRTWPSEASESLIETEDMSSDAGSLFSNNANPRIRVDIKNEAVTEEDASNAAVALTRVATLLKEKNANPTARRLRGRREVRATQLYSVMEQPNNASPFLQSFEEEQTSTSLPTIDVAITETLHVLSKSGQVEKSTVMGEARIRYTGPTESASPICFQLNLPPSTHLELSEHISLVSDNTYQLLSLHLTSDTIAFQYEVDLNELPLLIKPMWKCETDKSRLLIKYQKQHADPLENVMFVTSVTGDVQHALSIPAGELSLAHHRIKWDIGTLDSQDEATIKAQFETKNQGTPQPIAVRFDINNVLSQLEINQGNDINVLWVNIREVKKHSKAGKYIIG</sequence>
<dbReference type="Gene3D" id="1.20.1270.60">
    <property type="entry name" value="Arfaptin homology (AH) domain/BAR domain"/>
    <property type="match status" value="1"/>
</dbReference>
<evidence type="ECO:0000256" key="1">
    <source>
        <dbReference type="ARBA" id="ARBA00022583"/>
    </source>
</evidence>
<dbReference type="Gene3D" id="2.60.40.1170">
    <property type="entry name" value="Mu homology domain, subdomain B"/>
    <property type="match status" value="1"/>
</dbReference>
<feature type="coiled-coil region" evidence="2">
    <location>
        <begin position="119"/>
        <end position="178"/>
    </location>
</feature>